<dbReference type="Pfam" id="PF03176">
    <property type="entry name" value="MMPL"/>
    <property type="match status" value="2"/>
</dbReference>
<feature type="transmembrane region" description="Helical" evidence="6">
    <location>
        <begin position="288"/>
        <end position="307"/>
    </location>
</feature>
<feature type="transmembrane region" description="Helical" evidence="6">
    <location>
        <begin position="24"/>
        <end position="43"/>
    </location>
</feature>
<feature type="transmembrane region" description="Helical" evidence="6">
    <location>
        <begin position="237"/>
        <end position="258"/>
    </location>
</feature>
<evidence type="ECO:0000256" key="2">
    <source>
        <dbReference type="ARBA" id="ARBA00022475"/>
    </source>
</evidence>
<evidence type="ECO:0000256" key="5">
    <source>
        <dbReference type="ARBA" id="ARBA00023136"/>
    </source>
</evidence>
<comment type="subcellular location">
    <subcellularLocation>
        <location evidence="1">Cell membrane</location>
        <topology evidence="1">Multi-pass membrane protein</topology>
    </subcellularLocation>
</comment>
<proteinExistence type="predicted"/>
<feature type="transmembrane region" description="Helical" evidence="6">
    <location>
        <begin position="193"/>
        <end position="225"/>
    </location>
</feature>
<dbReference type="InterPro" id="IPR004869">
    <property type="entry name" value="MMPL_dom"/>
</dbReference>
<dbReference type="PANTHER" id="PTHR33406:SF13">
    <property type="entry name" value="MEMBRANE PROTEIN YDFJ"/>
    <property type="match status" value="1"/>
</dbReference>
<keyword evidence="5 6" id="KW-0472">Membrane</keyword>
<keyword evidence="9" id="KW-1185">Reference proteome</keyword>
<evidence type="ECO:0000256" key="4">
    <source>
        <dbReference type="ARBA" id="ARBA00022989"/>
    </source>
</evidence>
<evidence type="ECO:0000313" key="9">
    <source>
        <dbReference type="Proteomes" id="UP001500618"/>
    </source>
</evidence>
<evidence type="ECO:0000256" key="6">
    <source>
        <dbReference type="SAM" id="Phobius"/>
    </source>
</evidence>
<feature type="transmembrane region" description="Helical" evidence="6">
    <location>
        <begin position="680"/>
        <end position="707"/>
    </location>
</feature>
<name>A0ABN2HDN9_9ACTN</name>
<feature type="domain" description="SSD" evidence="7">
    <location>
        <begin position="563"/>
        <end position="706"/>
    </location>
</feature>
<feature type="transmembrane region" description="Helical" evidence="6">
    <location>
        <begin position="565"/>
        <end position="587"/>
    </location>
</feature>
<keyword evidence="3 6" id="KW-0812">Transmembrane</keyword>
<feature type="transmembrane region" description="Helical" evidence="6">
    <location>
        <begin position="541"/>
        <end position="558"/>
    </location>
</feature>
<sequence>MQKTSEKQQLLTVRVATWSALHPWPAIGVWAAIIIACIGLGAVTGTNQIQGKDGWVGEQGRAAAIVDAAGLNAPPMEKVLISARSGAFDRGKADAAAADLTRRMRTLAAVSSVDPPIVASKGNSVLVKITMRGSAKEAGTKLPTLLAQTAGTQLAFPSLQIDETGTVSTSQAPGEQLGKDLARGEVITLPVTLLILLVVFGSLLAAGIPMLLALTSVFASMGLYAAASSIFPDAGGAVANVILMMGMAVGVDYSLFYLKRIREESERADGKISPTAAVQIAAATSGRAVVISGLAIVVTMVGLYLAGDAIYSSIATGTILVVLVSAVSSLTVLPALLAKLGIRLTRPSRFLRLRARSHHRADGGFWPALLRPALRRPVTTLAVAVAAMLLLSLPLGAFRLGESGPDTYPRSLPAIANYLKITAAFPAEGYTYVVAVRTDAANASKVVAGLKTMAEDADHDPLFAPRNAMTVRTSTDRTVSTVELSAPYGPNDPRAARTLKLLRNQLVPRVVSGIDRAQYGVTGEIARSVDYVQHQEQQTPWVVGFALLATFAMMVAAFRSVAIAFAGVVLNMLSYTATLGVLVLVFQHHWAEGILGFQSVGFISDRVPLILFVILFGLSMDYQVFVVSRIREAAHRGIPTRQAIYEGVTTSAGVVTIAAVIMTSVFASFLFVGLTEMKEIAFGLGLSVILDAFIVRIMILPAIMTLLNNHTWWPSHPAHLISGPVRNDGSQTKVGQPR</sequence>
<evidence type="ECO:0000256" key="3">
    <source>
        <dbReference type="ARBA" id="ARBA00022692"/>
    </source>
</evidence>
<dbReference type="SUPFAM" id="SSF82866">
    <property type="entry name" value="Multidrug efflux transporter AcrB transmembrane domain"/>
    <property type="match status" value="2"/>
</dbReference>
<dbReference type="RefSeq" id="WP_344311697.1">
    <property type="nucleotide sequence ID" value="NZ_BAAANY010000014.1"/>
</dbReference>
<accession>A0ABN2HDN9</accession>
<feature type="transmembrane region" description="Helical" evidence="6">
    <location>
        <begin position="319"/>
        <end position="342"/>
    </location>
</feature>
<feature type="transmembrane region" description="Helical" evidence="6">
    <location>
        <begin position="378"/>
        <end position="398"/>
    </location>
</feature>
<evidence type="ECO:0000313" key="8">
    <source>
        <dbReference type="EMBL" id="GAA1686153.1"/>
    </source>
</evidence>
<dbReference type="PANTHER" id="PTHR33406">
    <property type="entry name" value="MEMBRANE PROTEIN MJ1562-RELATED"/>
    <property type="match status" value="1"/>
</dbReference>
<organism evidence="8 9">
    <name type="scientific">Fodinicola feengrottensis</name>
    <dbReference type="NCBI Taxonomy" id="435914"/>
    <lineage>
        <taxon>Bacteria</taxon>
        <taxon>Bacillati</taxon>
        <taxon>Actinomycetota</taxon>
        <taxon>Actinomycetes</taxon>
        <taxon>Mycobacteriales</taxon>
        <taxon>Fodinicola</taxon>
    </lineage>
</organism>
<evidence type="ECO:0000259" key="7">
    <source>
        <dbReference type="PROSITE" id="PS50156"/>
    </source>
</evidence>
<dbReference type="PROSITE" id="PS50156">
    <property type="entry name" value="SSD"/>
    <property type="match status" value="1"/>
</dbReference>
<dbReference type="EMBL" id="BAAANY010000014">
    <property type="protein sequence ID" value="GAA1686153.1"/>
    <property type="molecule type" value="Genomic_DNA"/>
</dbReference>
<feature type="transmembrane region" description="Helical" evidence="6">
    <location>
        <begin position="648"/>
        <end position="674"/>
    </location>
</feature>
<gene>
    <name evidence="8" type="ORF">GCM10009765_39420</name>
</gene>
<reference evidence="8 9" key="1">
    <citation type="journal article" date="2019" name="Int. J. Syst. Evol. Microbiol.">
        <title>The Global Catalogue of Microorganisms (GCM) 10K type strain sequencing project: providing services to taxonomists for standard genome sequencing and annotation.</title>
        <authorList>
            <consortium name="The Broad Institute Genomics Platform"/>
            <consortium name="The Broad Institute Genome Sequencing Center for Infectious Disease"/>
            <person name="Wu L."/>
            <person name="Ma J."/>
        </authorList>
    </citation>
    <scope>NUCLEOTIDE SEQUENCE [LARGE SCALE GENOMIC DNA]</scope>
    <source>
        <strain evidence="8 9">JCM 14718</strain>
    </source>
</reference>
<dbReference type="InterPro" id="IPR000731">
    <property type="entry name" value="SSD"/>
</dbReference>
<dbReference type="Gene3D" id="1.20.1640.10">
    <property type="entry name" value="Multidrug efflux transporter AcrB transmembrane domain"/>
    <property type="match status" value="2"/>
</dbReference>
<keyword evidence="2" id="KW-1003">Cell membrane</keyword>
<keyword evidence="4 6" id="KW-1133">Transmembrane helix</keyword>
<comment type="caution">
    <text evidence="8">The sequence shown here is derived from an EMBL/GenBank/DDBJ whole genome shotgun (WGS) entry which is preliminary data.</text>
</comment>
<dbReference type="Proteomes" id="UP001500618">
    <property type="component" value="Unassembled WGS sequence"/>
</dbReference>
<protein>
    <submittedName>
        <fullName evidence="8">MMPL family transporter</fullName>
    </submittedName>
</protein>
<evidence type="ECO:0000256" key="1">
    <source>
        <dbReference type="ARBA" id="ARBA00004651"/>
    </source>
</evidence>
<dbReference type="InterPro" id="IPR050545">
    <property type="entry name" value="Mycobact_MmpL"/>
</dbReference>